<name>A0A0F7ZQC1_9HYPO</name>
<keyword evidence="1" id="KW-1133">Transmembrane helix</keyword>
<evidence type="ECO:0000259" key="3">
    <source>
        <dbReference type="Pfam" id="PF12955"/>
    </source>
</evidence>
<dbReference type="InterPro" id="IPR053065">
    <property type="entry name" value="Archenteron_Induction-Rel"/>
</dbReference>
<evidence type="ECO:0000256" key="1">
    <source>
        <dbReference type="SAM" id="Phobius"/>
    </source>
</evidence>
<dbReference type="Pfam" id="PF12955">
    <property type="entry name" value="Vps3844_C"/>
    <property type="match status" value="1"/>
</dbReference>
<proteinExistence type="predicted"/>
<keyword evidence="2" id="KW-0732">Signal</keyword>
<dbReference type="OrthoDB" id="5583277at2759"/>
<evidence type="ECO:0000313" key="5">
    <source>
        <dbReference type="Proteomes" id="UP000054481"/>
    </source>
</evidence>
<dbReference type="PANTHER" id="PTHR36853">
    <property type="entry name" value="EXPRESSED PROTEIN"/>
    <property type="match status" value="1"/>
</dbReference>
<evidence type="ECO:0000313" key="4">
    <source>
        <dbReference type="EMBL" id="KJZ76990.1"/>
    </source>
</evidence>
<feature type="domain" description="Vacuolar sorting protein Vps3844 C-terminal" evidence="3">
    <location>
        <begin position="266"/>
        <end position="370"/>
    </location>
</feature>
<feature type="signal peptide" evidence="2">
    <location>
        <begin position="1"/>
        <end position="18"/>
    </location>
</feature>
<organism evidence="4 5">
    <name type="scientific">Hirsutella minnesotensis 3608</name>
    <dbReference type="NCBI Taxonomy" id="1043627"/>
    <lineage>
        <taxon>Eukaryota</taxon>
        <taxon>Fungi</taxon>
        <taxon>Dikarya</taxon>
        <taxon>Ascomycota</taxon>
        <taxon>Pezizomycotina</taxon>
        <taxon>Sordariomycetes</taxon>
        <taxon>Hypocreomycetidae</taxon>
        <taxon>Hypocreales</taxon>
        <taxon>Ophiocordycipitaceae</taxon>
        <taxon>Hirsutella</taxon>
    </lineage>
</organism>
<dbReference type="Proteomes" id="UP000054481">
    <property type="component" value="Unassembled WGS sequence"/>
</dbReference>
<dbReference type="PANTHER" id="PTHR36853:SF1">
    <property type="entry name" value="DUF3844 DOMAIN-CONTAINING PROTEIN"/>
    <property type="match status" value="1"/>
</dbReference>
<keyword evidence="1" id="KW-0812">Transmembrane</keyword>
<feature type="chain" id="PRO_5002526478" description="Vacuolar sorting protein Vps3844 C-terminal domain-containing protein" evidence="2">
    <location>
        <begin position="19"/>
        <end position="376"/>
    </location>
</feature>
<reference evidence="4 5" key="1">
    <citation type="journal article" date="2014" name="Genome Biol. Evol.">
        <title>Comparative genomics and transcriptomics analyses reveal divergent lifestyle features of nematode endoparasitic fungus Hirsutella minnesotensis.</title>
        <authorList>
            <person name="Lai Y."/>
            <person name="Liu K."/>
            <person name="Zhang X."/>
            <person name="Zhang X."/>
            <person name="Li K."/>
            <person name="Wang N."/>
            <person name="Shu C."/>
            <person name="Wu Y."/>
            <person name="Wang C."/>
            <person name="Bushley K.E."/>
            <person name="Xiang M."/>
            <person name="Liu X."/>
        </authorList>
    </citation>
    <scope>NUCLEOTIDE SEQUENCE [LARGE SCALE GENOMIC DNA]</scope>
    <source>
        <strain evidence="4 5">3608</strain>
    </source>
</reference>
<feature type="transmembrane region" description="Helical" evidence="1">
    <location>
        <begin position="333"/>
        <end position="357"/>
    </location>
</feature>
<evidence type="ECO:0000256" key="2">
    <source>
        <dbReference type="SAM" id="SignalP"/>
    </source>
</evidence>
<dbReference type="AlphaFoldDB" id="A0A0F7ZQC1"/>
<keyword evidence="1" id="KW-0472">Membrane</keyword>
<sequence length="376" mass="40032">MKVSAGLIAVSCGLAVAAQPVAQVFVLSTRPTAPSASFLSPGLARLVLLQRLALGGRGPSLDSFPKDATVDEAVSSLQQFANVTLPLFHKDANQGPRQLLMMLEGLSPKQIQDVGHTLGMKPAFSITDPPSSKAHEELVQIDLAGTGATNAADCDVQQVANPLESCWNGAHSAYAKFDDSGVFDQVVRRLSQLSQLSKNGEVETTLVLLPSSKNTRTWSDQPVELRRRQAERVMTSLDQPERPVVPTSPAAPNMALFASKRDYKSCYDDKDSCITATGNCSAHGECRDRWAGPDGATSGSPCFACHCMSTRNETTGSLTHWAGPACAQKDVSVAFWLFAGFTLALVGILWMAISLLFSVGEERLPGVIGAGVSRSK</sequence>
<protein>
    <recommendedName>
        <fullName evidence="3">Vacuolar sorting protein Vps3844 C-terminal domain-containing protein</fullName>
    </recommendedName>
</protein>
<dbReference type="GO" id="GO:0005783">
    <property type="term" value="C:endoplasmic reticulum"/>
    <property type="evidence" value="ECO:0007669"/>
    <property type="project" value="TreeGrafter"/>
</dbReference>
<dbReference type="EMBL" id="KQ030508">
    <property type="protein sequence ID" value="KJZ76990.1"/>
    <property type="molecule type" value="Genomic_DNA"/>
</dbReference>
<gene>
    <name evidence="4" type="ORF">HIM_03311</name>
</gene>
<accession>A0A0F7ZQC1</accession>
<dbReference type="InterPro" id="IPR024382">
    <property type="entry name" value="Vps3844_C"/>
</dbReference>
<keyword evidence="5" id="KW-1185">Reference proteome</keyword>